<feature type="non-terminal residue" evidence="1">
    <location>
        <position position="1"/>
    </location>
</feature>
<dbReference type="AlphaFoldDB" id="A0AA38FDC1"/>
<evidence type="ECO:0000313" key="2">
    <source>
        <dbReference type="Proteomes" id="UP000824469"/>
    </source>
</evidence>
<comment type="caution">
    <text evidence="1">The sequence shown here is derived from an EMBL/GenBank/DDBJ whole genome shotgun (WGS) entry which is preliminary data.</text>
</comment>
<sequence>MMFFSPQNNLMPQFSSFSTDAFVEFLRGKNRDFQDLTQLASFETSSLFTGDCDFSSLSIQFLSLLSHDYFSFVKFVLLQFQQLEKHLEFPQFYLFLMVFWKSVKLVKIQPQIYVKTSCME</sequence>
<proteinExistence type="predicted"/>
<accession>A0AA38FDC1</accession>
<name>A0AA38FDC1_TAXCH</name>
<gene>
    <name evidence="1" type="ORF">KI387_029502</name>
</gene>
<dbReference type="Proteomes" id="UP000824469">
    <property type="component" value="Unassembled WGS sequence"/>
</dbReference>
<protein>
    <submittedName>
        <fullName evidence="1">Uncharacterized protein</fullName>
    </submittedName>
</protein>
<keyword evidence="2" id="KW-1185">Reference proteome</keyword>
<organism evidence="1 2">
    <name type="scientific">Taxus chinensis</name>
    <name type="common">Chinese yew</name>
    <name type="synonym">Taxus wallichiana var. chinensis</name>
    <dbReference type="NCBI Taxonomy" id="29808"/>
    <lineage>
        <taxon>Eukaryota</taxon>
        <taxon>Viridiplantae</taxon>
        <taxon>Streptophyta</taxon>
        <taxon>Embryophyta</taxon>
        <taxon>Tracheophyta</taxon>
        <taxon>Spermatophyta</taxon>
        <taxon>Pinopsida</taxon>
        <taxon>Pinidae</taxon>
        <taxon>Conifers II</taxon>
        <taxon>Cupressales</taxon>
        <taxon>Taxaceae</taxon>
        <taxon>Taxus</taxon>
    </lineage>
</organism>
<dbReference type="EMBL" id="JAHRHJ020000010">
    <property type="protein sequence ID" value="KAH9297820.1"/>
    <property type="molecule type" value="Genomic_DNA"/>
</dbReference>
<evidence type="ECO:0000313" key="1">
    <source>
        <dbReference type="EMBL" id="KAH9297820.1"/>
    </source>
</evidence>
<reference evidence="1 2" key="1">
    <citation type="journal article" date="2021" name="Nat. Plants">
        <title>The Taxus genome provides insights into paclitaxel biosynthesis.</title>
        <authorList>
            <person name="Xiong X."/>
            <person name="Gou J."/>
            <person name="Liao Q."/>
            <person name="Li Y."/>
            <person name="Zhou Q."/>
            <person name="Bi G."/>
            <person name="Li C."/>
            <person name="Du R."/>
            <person name="Wang X."/>
            <person name="Sun T."/>
            <person name="Guo L."/>
            <person name="Liang H."/>
            <person name="Lu P."/>
            <person name="Wu Y."/>
            <person name="Zhang Z."/>
            <person name="Ro D.K."/>
            <person name="Shang Y."/>
            <person name="Huang S."/>
            <person name="Yan J."/>
        </authorList>
    </citation>
    <scope>NUCLEOTIDE SEQUENCE [LARGE SCALE GENOMIC DNA]</scope>
    <source>
        <strain evidence="1">Ta-2019</strain>
    </source>
</reference>